<organism evidence="1">
    <name type="scientific">Arundo donax</name>
    <name type="common">Giant reed</name>
    <name type="synonym">Donax arundinaceus</name>
    <dbReference type="NCBI Taxonomy" id="35708"/>
    <lineage>
        <taxon>Eukaryota</taxon>
        <taxon>Viridiplantae</taxon>
        <taxon>Streptophyta</taxon>
        <taxon>Embryophyta</taxon>
        <taxon>Tracheophyta</taxon>
        <taxon>Spermatophyta</taxon>
        <taxon>Magnoliopsida</taxon>
        <taxon>Liliopsida</taxon>
        <taxon>Poales</taxon>
        <taxon>Poaceae</taxon>
        <taxon>PACMAD clade</taxon>
        <taxon>Arundinoideae</taxon>
        <taxon>Arundineae</taxon>
        <taxon>Arundo</taxon>
    </lineage>
</organism>
<proteinExistence type="predicted"/>
<sequence>MGRHWPRRPCPSLVACSCSCSRFASTSVGASPGRPPPSWLLDCARSGGALISTSYSRHKRRERVNQ</sequence>
<protein>
    <submittedName>
        <fullName evidence="1">Uncharacterized protein</fullName>
    </submittedName>
</protein>
<dbReference type="AlphaFoldDB" id="A0A0A9G8G0"/>
<evidence type="ECO:0000313" key="1">
    <source>
        <dbReference type="EMBL" id="JAE19729.1"/>
    </source>
</evidence>
<dbReference type="EMBL" id="GBRH01178167">
    <property type="protein sequence ID" value="JAE19729.1"/>
    <property type="molecule type" value="Transcribed_RNA"/>
</dbReference>
<accession>A0A0A9G8G0</accession>
<name>A0A0A9G8G0_ARUDO</name>
<reference evidence="1" key="1">
    <citation type="submission" date="2014-09" db="EMBL/GenBank/DDBJ databases">
        <authorList>
            <person name="Magalhaes I.L.F."/>
            <person name="Oliveira U."/>
            <person name="Santos F.R."/>
            <person name="Vidigal T.H.D.A."/>
            <person name="Brescovit A.D."/>
            <person name="Santos A.J."/>
        </authorList>
    </citation>
    <scope>NUCLEOTIDE SEQUENCE</scope>
    <source>
        <tissue evidence="1">Shoot tissue taken approximately 20 cm above the soil surface</tissue>
    </source>
</reference>
<reference evidence="1" key="2">
    <citation type="journal article" date="2015" name="Data Brief">
        <title>Shoot transcriptome of the giant reed, Arundo donax.</title>
        <authorList>
            <person name="Barrero R.A."/>
            <person name="Guerrero F.D."/>
            <person name="Moolhuijzen P."/>
            <person name="Goolsby J.A."/>
            <person name="Tidwell J."/>
            <person name="Bellgard S.E."/>
            <person name="Bellgard M.I."/>
        </authorList>
    </citation>
    <scope>NUCLEOTIDE SEQUENCE</scope>
    <source>
        <tissue evidence="1">Shoot tissue taken approximately 20 cm above the soil surface</tissue>
    </source>
</reference>